<dbReference type="InterPro" id="IPR001155">
    <property type="entry name" value="OxRdtase_FMN_N"/>
</dbReference>
<protein>
    <submittedName>
        <fullName evidence="4">NADH oxidase</fullName>
        <ecNumber evidence="4">1.-.-.-</ecNumber>
    </submittedName>
</protein>
<dbReference type="Gene3D" id="3.20.20.70">
    <property type="entry name" value="Aldolase class I"/>
    <property type="match status" value="1"/>
</dbReference>
<dbReference type="Proteomes" id="UP000236311">
    <property type="component" value="Unassembled WGS sequence"/>
</dbReference>
<dbReference type="SUPFAM" id="SSF51395">
    <property type="entry name" value="FMN-linked oxidoreductases"/>
    <property type="match status" value="1"/>
</dbReference>
<sequence length="233" mass="25301">MSILNSPIKIGDLTIKNRLVMPPMATAKATDDGQVTKQICDYYHEKSFGGYIGLIITEHSYVNLEGKAGKGQISIADDTSITRLKELTTVIHENGTKVMAQISHAGGAANSETTGKAVYGASAYPMPKTGFIPLEMSLADIHKVIHDFTNASIRAKQAGFDGVEIHSAHGYLLNQFYSPLTNKRTDEYNAQTLNGRLKLHKEIIKSVRNAVGNNFPIAIRLGACDYMDGTTNA</sequence>
<dbReference type="AlphaFoldDB" id="A0A2K4ZLM2"/>
<evidence type="ECO:0000313" key="4">
    <source>
        <dbReference type="EMBL" id="SOY31383.1"/>
    </source>
</evidence>
<evidence type="ECO:0000313" key="5">
    <source>
        <dbReference type="Proteomes" id="UP000236311"/>
    </source>
</evidence>
<dbReference type="InterPro" id="IPR013785">
    <property type="entry name" value="Aldolase_TIM"/>
</dbReference>
<dbReference type="PANTHER" id="PTHR43656:SF2">
    <property type="entry name" value="BINDING OXIDOREDUCTASE, PUTATIVE (AFU_ORTHOLOGUE AFUA_2G08260)-RELATED"/>
    <property type="match status" value="1"/>
</dbReference>
<dbReference type="PANTHER" id="PTHR43656">
    <property type="entry name" value="BINDING OXIDOREDUCTASE, PUTATIVE (AFU_ORTHOLOGUE AFUA_2G08260)-RELATED"/>
    <property type="match status" value="1"/>
</dbReference>
<reference evidence="4 5" key="1">
    <citation type="submission" date="2018-01" db="EMBL/GenBank/DDBJ databases">
        <authorList>
            <person name="Gaut B.S."/>
            <person name="Morton B.R."/>
            <person name="Clegg M.T."/>
            <person name="Duvall M.R."/>
        </authorList>
    </citation>
    <scope>NUCLEOTIDE SEQUENCE [LARGE SCALE GENOMIC DNA]</scope>
    <source>
        <strain evidence="4">GP69</strain>
    </source>
</reference>
<dbReference type="RefSeq" id="WP_103241378.1">
    <property type="nucleotide sequence ID" value="NZ_JANJZD010000025.1"/>
</dbReference>
<dbReference type="OrthoDB" id="9772736at2"/>
<organism evidence="4 5">
    <name type="scientific">Acetatifactor muris</name>
    <dbReference type="NCBI Taxonomy" id="879566"/>
    <lineage>
        <taxon>Bacteria</taxon>
        <taxon>Bacillati</taxon>
        <taxon>Bacillota</taxon>
        <taxon>Clostridia</taxon>
        <taxon>Lachnospirales</taxon>
        <taxon>Lachnospiraceae</taxon>
        <taxon>Acetatifactor</taxon>
    </lineage>
</organism>
<evidence type="ECO:0000256" key="1">
    <source>
        <dbReference type="ARBA" id="ARBA00022630"/>
    </source>
</evidence>
<accession>A0A2K4ZLM2</accession>
<evidence type="ECO:0000259" key="3">
    <source>
        <dbReference type="Pfam" id="PF00724"/>
    </source>
</evidence>
<evidence type="ECO:0000256" key="2">
    <source>
        <dbReference type="ARBA" id="ARBA00023002"/>
    </source>
</evidence>
<name>A0A2K4ZLM2_9FIRM</name>
<dbReference type="EMBL" id="OFSM01000025">
    <property type="protein sequence ID" value="SOY31383.1"/>
    <property type="molecule type" value="Genomic_DNA"/>
</dbReference>
<dbReference type="GO" id="GO:0010181">
    <property type="term" value="F:FMN binding"/>
    <property type="evidence" value="ECO:0007669"/>
    <property type="project" value="InterPro"/>
</dbReference>
<dbReference type="GO" id="GO:0016491">
    <property type="term" value="F:oxidoreductase activity"/>
    <property type="evidence" value="ECO:0007669"/>
    <property type="project" value="UniProtKB-KW"/>
</dbReference>
<dbReference type="EC" id="1.-.-.-" evidence="4"/>
<keyword evidence="5" id="KW-1185">Reference proteome</keyword>
<dbReference type="InterPro" id="IPR051799">
    <property type="entry name" value="NADH_flavin_oxidoreductase"/>
</dbReference>
<keyword evidence="2 4" id="KW-0560">Oxidoreductase</keyword>
<gene>
    <name evidence="4" type="ORF">AMURIS_04120</name>
</gene>
<keyword evidence="1" id="KW-0285">Flavoprotein</keyword>
<feature type="domain" description="NADH:flavin oxidoreductase/NADH oxidase N-terminal" evidence="3">
    <location>
        <begin position="6"/>
        <end position="228"/>
    </location>
</feature>
<proteinExistence type="predicted"/>
<dbReference type="CDD" id="cd02803">
    <property type="entry name" value="OYE_like_FMN_family"/>
    <property type="match status" value="1"/>
</dbReference>
<dbReference type="Pfam" id="PF00724">
    <property type="entry name" value="Oxidored_FMN"/>
    <property type="match status" value="1"/>
</dbReference>